<feature type="transmembrane region" description="Helical" evidence="11">
    <location>
        <begin position="67"/>
        <end position="85"/>
    </location>
</feature>
<evidence type="ECO:0000313" key="13">
    <source>
        <dbReference type="Proteomes" id="UP000037136"/>
    </source>
</evidence>
<dbReference type="InterPro" id="IPR004205">
    <property type="entry name" value="Cyt_bc1_su8"/>
</dbReference>
<name>A0A2A9PHN1_OPHUN</name>
<keyword evidence="4 11" id="KW-0679">Respiratory chain</keyword>
<keyword evidence="9 11" id="KW-0496">Mitochondrion</keyword>
<dbReference type="PANTHER" id="PTHR12119:SF2">
    <property type="entry name" value="CYTOCHROME B-C1 COMPLEX SUBUNIT 8"/>
    <property type="match status" value="1"/>
</dbReference>
<keyword evidence="8 11" id="KW-1133">Transmembrane helix</keyword>
<gene>
    <name evidence="12" type="ORF">XA68_11053</name>
</gene>
<dbReference type="SUPFAM" id="SSF81508">
    <property type="entry name" value="Ubiquinone-binding protein QP-C of cytochrome bc1 complex (Ubiquinol-cytochrome c reductase)"/>
    <property type="match status" value="1"/>
</dbReference>
<dbReference type="FunFam" id="1.20.5.210:FF:000001">
    <property type="entry name" value="Cytochrome b-c1 complex subunit 8"/>
    <property type="match status" value="1"/>
</dbReference>
<protein>
    <recommendedName>
        <fullName evidence="11">Cytochrome b-c1 complex subunit 8</fullName>
    </recommendedName>
    <alternativeName>
        <fullName evidence="11">Complex III subunit 8</fullName>
    </alternativeName>
</protein>
<evidence type="ECO:0000256" key="7">
    <source>
        <dbReference type="ARBA" id="ARBA00022982"/>
    </source>
</evidence>
<evidence type="ECO:0000256" key="3">
    <source>
        <dbReference type="ARBA" id="ARBA00022448"/>
    </source>
</evidence>
<evidence type="ECO:0000256" key="2">
    <source>
        <dbReference type="ARBA" id="ARBA00007668"/>
    </source>
</evidence>
<dbReference type="Proteomes" id="UP000037136">
    <property type="component" value="Unassembled WGS sequence"/>
</dbReference>
<dbReference type="AlphaFoldDB" id="A0A2A9PHN1"/>
<dbReference type="Pfam" id="PF02939">
    <property type="entry name" value="UcrQ"/>
    <property type="match status" value="1"/>
</dbReference>
<sequence length="104" mass="11671">MRPTRFLLSDAAPDWRTGNYLGPWGAMGGTKQKGIIHFGVSANRQNAMAGAGHDAIFNTFRRTKSQIVYWLLPMVTGYYVLNWAIERNEYLNSKAGRAEFGDAE</sequence>
<evidence type="ECO:0000256" key="8">
    <source>
        <dbReference type="ARBA" id="ARBA00022989"/>
    </source>
</evidence>
<dbReference type="Gene3D" id="1.20.5.210">
    <property type="entry name" value="Cytochrome b-c1 complex subunit 8"/>
    <property type="match status" value="1"/>
</dbReference>
<accession>A0A2A9PHN1</accession>
<dbReference type="GO" id="GO:0005743">
    <property type="term" value="C:mitochondrial inner membrane"/>
    <property type="evidence" value="ECO:0007669"/>
    <property type="project" value="UniProtKB-SubCell"/>
</dbReference>
<evidence type="ECO:0000256" key="6">
    <source>
        <dbReference type="ARBA" id="ARBA00022792"/>
    </source>
</evidence>
<dbReference type="GO" id="GO:0006122">
    <property type="term" value="P:mitochondrial electron transport, ubiquinol to cytochrome c"/>
    <property type="evidence" value="ECO:0007669"/>
    <property type="project" value="UniProtKB-UniRule"/>
</dbReference>
<dbReference type="EMBL" id="LAZP02000132">
    <property type="protein sequence ID" value="PFH60390.1"/>
    <property type="molecule type" value="Genomic_DNA"/>
</dbReference>
<keyword evidence="3 11" id="KW-0813">Transport</keyword>
<comment type="caution">
    <text evidence="12">The sequence shown here is derived from an EMBL/GenBank/DDBJ whole genome shotgun (WGS) entry which is preliminary data.</text>
</comment>
<comment type="subcellular location">
    <subcellularLocation>
        <location evidence="1 11">Mitochondrion inner membrane</location>
        <topology evidence="1 11">Single-pass membrane protein</topology>
    </subcellularLocation>
</comment>
<keyword evidence="5 11" id="KW-0812">Transmembrane</keyword>
<comment type="function">
    <text evidence="11">Component of the ubiquinol-cytochrome c oxidoreductase, a multisubunit transmembrane complex that is part of the mitochondrial electron transport chain which drives oxidative phosphorylation. The complex plays an important role in the uptake of multiple carbon sources present in different host niches.</text>
</comment>
<dbReference type="InterPro" id="IPR036642">
    <property type="entry name" value="Cyt_bc1_su8_sf"/>
</dbReference>
<dbReference type="GO" id="GO:0045275">
    <property type="term" value="C:respiratory chain complex III"/>
    <property type="evidence" value="ECO:0007669"/>
    <property type="project" value="UniProtKB-UniRule"/>
</dbReference>
<evidence type="ECO:0000256" key="11">
    <source>
        <dbReference type="RuleBase" id="RU368118"/>
    </source>
</evidence>
<keyword evidence="6 11" id="KW-0999">Mitochondrion inner membrane</keyword>
<reference evidence="12 13" key="1">
    <citation type="journal article" date="2015" name="BMC Genomics">
        <title>Gene expression during zombie ant biting behavior reflects the complexity underlying fungal parasitic behavioral manipulation.</title>
        <authorList>
            <person name="de Bekker C."/>
            <person name="Ohm R.A."/>
            <person name="Loreto R.G."/>
            <person name="Sebastian A."/>
            <person name="Albert I."/>
            <person name="Merrow M."/>
            <person name="Brachmann A."/>
            <person name="Hughes D.P."/>
        </authorList>
    </citation>
    <scope>NUCLEOTIDE SEQUENCE [LARGE SCALE GENOMIC DNA]</scope>
    <source>
        <strain evidence="12 13">SC16a</strain>
    </source>
</reference>
<evidence type="ECO:0000256" key="10">
    <source>
        <dbReference type="ARBA" id="ARBA00023136"/>
    </source>
</evidence>
<evidence type="ECO:0000256" key="9">
    <source>
        <dbReference type="ARBA" id="ARBA00023128"/>
    </source>
</evidence>
<proteinExistence type="inferred from homology"/>
<reference evidence="12 13" key="2">
    <citation type="journal article" date="2017" name="Sci. Rep.">
        <title>Ant-infecting Ophiocordyceps genomes reveal a high diversity of potential behavioral manipulation genes and a possible major role for enterotoxins.</title>
        <authorList>
            <person name="de Bekker C."/>
            <person name="Ohm R.A."/>
            <person name="Evans H.C."/>
            <person name="Brachmann A."/>
            <person name="Hughes D.P."/>
        </authorList>
    </citation>
    <scope>NUCLEOTIDE SEQUENCE [LARGE SCALE GENOMIC DNA]</scope>
    <source>
        <strain evidence="12 13">SC16a</strain>
    </source>
</reference>
<keyword evidence="7 11" id="KW-0249">Electron transport</keyword>
<comment type="similarity">
    <text evidence="2 11">Belongs to the UQCRQ/QCR8 family.</text>
</comment>
<evidence type="ECO:0000256" key="1">
    <source>
        <dbReference type="ARBA" id="ARBA00004434"/>
    </source>
</evidence>
<dbReference type="PANTHER" id="PTHR12119">
    <property type="entry name" value="UBIQUINOL-CYTOCHROME C REDUCTASE COMPLEX UBIQUINONE-BINDING PROTEIN QP-C"/>
    <property type="match status" value="1"/>
</dbReference>
<organism evidence="12 13">
    <name type="scientific">Ophiocordyceps unilateralis</name>
    <name type="common">Zombie-ant fungus</name>
    <name type="synonym">Torrubia unilateralis</name>
    <dbReference type="NCBI Taxonomy" id="268505"/>
    <lineage>
        <taxon>Eukaryota</taxon>
        <taxon>Fungi</taxon>
        <taxon>Dikarya</taxon>
        <taxon>Ascomycota</taxon>
        <taxon>Pezizomycotina</taxon>
        <taxon>Sordariomycetes</taxon>
        <taxon>Hypocreomycetidae</taxon>
        <taxon>Hypocreales</taxon>
        <taxon>Ophiocordycipitaceae</taxon>
        <taxon>Ophiocordyceps</taxon>
    </lineage>
</organism>
<keyword evidence="13" id="KW-1185">Reference proteome</keyword>
<comment type="subunit">
    <text evidence="11">Component of the ubiquinol-cytochrome c oxidoreductase (cytochrome b-c1 complex, complex III, CIII), a multisubunit enzyme composed of 3 respiratory subunits cytochrome b, cytochrome c1 and Rieske protein, 2 core protein subunits, and additional low-molecular weight protein subunits. The complex exists as an obligatory dimer and forms supercomplexes (SCs) in the inner mitochondrial membrane with cytochrome c oxidase (complex IV, CIV).</text>
</comment>
<keyword evidence="10 11" id="KW-0472">Membrane</keyword>
<evidence type="ECO:0000256" key="5">
    <source>
        <dbReference type="ARBA" id="ARBA00022692"/>
    </source>
</evidence>
<evidence type="ECO:0000313" key="12">
    <source>
        <dbReference type="EMBL" id="PFH60390.1"/>
    </source>
</evidence>
<dbReference type="STRING" id="268505.A0A2A9PHN1"/>
<evidence type="ECO:0000256" key="4">
    <source>
        <dbReference type="ARBA" id="ARBA00022660"/>
    </source>
</evidence>
<dbReference type="OrthoDB" id="6683853at2759"/>